<proteinExistence type="predicted"/>
<organism evidence="1 2">
    <name type="scientific">Conidiobolus coronatus (strain ATCC 28846 / CBS 209.66 / NRRL 28638)</name>
    <name type="common">Delacroixia coronata</name>
    <dbReference type="NCBI Taxonomy" id="796925"/>
    <lineage>
        <taxon>Eukaryota</taxon>
        <taxon>Fungi</taxon>
        <taxon>Fungi incertae sedis</taxon>
        <taxon>Zoopagomycota</taxon>
        <taxon>Entomophthoromycotina</taxon>
        <taxon>Entomophthoromycetes</taxon>
        <taxon>Entomophthorales</taxon>
        <taxon>Ancylistaceae</taxon>
        <taxon>Conidiobolus</taxon>
    </lineage>
</organism>
<dbReference type="OrthoDB" id="3258141at2759"/>
<name>A0A137NVC8_CONC2</name>
<sequence>MTPGKKAKKSEIKAVSGSDWTTDELEYFNVDIVCKNFEEFFGHVYTSVKLEDYEQKAAECSVIDIESLSFDALDPRVVDYLKSAYAVSEDKGNEKNIEHLVRSLLHLFEYDTGLFMIKAGSTIHFKMCGKTVQATADLWVQDIPTTIKLVVVECKNIVVKDGVLGQLFAECVAVYEDNKKRLAKIADRETMAQGRIKPPAFKEYIPGIIMYGTQPVFYKVFVTDNIVTNISQGVGCSEKTIVEEYKLPILKTPLNEVLLRTDKDDKEMLFKSIKAFKSIVFS</sequence>
<evidence type="ECO:0000313" key="2">
    <source>
        <dbReference type="Proteomes" id="UP000070444"/>
    </source>
</evidence>
<dbReference type="Proteomes" id="UP000070444">
    <property type="component" value="Unassembled WGS sequence"/>
</dbReference>
<dbReference type="AlphaFoldDB" id="A0A137NVC8"/>
<keyword evidence="2" id="KW-1185">Reference proteome</keyword>
<accession>A0A137NVC8</accession>
<gene>
    <name evidence="1" type="ORF">CONCODRAFT_11378</name>
</gene>
<evidence type="ECO:0000313" key="1">
    <source>
        <dbReference type="EMBL" id="KXN66727.1"/>
    </source>
</evidence>
<protein>
    <submittedName>
        <fullName evidence="1">Uncharacterized protein</fullName>
    </submittedName>
</protein>
<reference evidence="1 2" key="1">
    <citation type="journal article" date="2015" name="Genome Biol. Evol.">
        <title>Phylogenomic analyses indicate that early fungi evolved digesting cell walls of algal ancestors of land plants.</title>
        <authorList>
            <person name="Chang Y."/>
            <person name="Wang S."/>
            <person name="Sekimoto S."/>
            <person name="Aerts A.L."/>
            <person name="Choi C."/>
            <person name="Clum A."/>
            <person name="LaButti K.M."/>
            <person name="Lindquist E.A."/>
            <person name="Yee Ngan C."/>
            <person name="Ohm R.A."/>
            <person name="Salamov A.A."/>
            <person name="Grigoriev I.V."/>
            <person name="Spatafora J.W."/>
            <person name="Berbee M.L."/>
        </authorList>
    </citation>
    <scope>NUCLEOTIDE SEQUENCE [LARGE SCALE GENOMIC DNA]</scope>
    <source>
        <strain evidence="1 2">NRRL 28638</strain>
    </source>
</reference>
<dbReference type="EMBL" id="KQ964695">
    <property type="protein sequence ID" value="KXN66727.1"/>
    <property type="molecule type" value="Genomic_DNA"/>
</dbReference>